<keyword evidence="2" id="KW-1185">Reference proteome</keyword>
<protein>
    <submittedName>
        <fullName evidence="1">Uncharacterized protein</fullName>
    </submittedName>
</protein>
<comment type="caution">
    <text evidence="1">The sequence shown here is derived from an EMBL/GenBank/DDBJ whole genome shotgun (WGS) entry which is preliminary data.</text>
</comment>
<organism evidence="1 2">
    <name type="scientific">Ficus carica</name>
    <name type="common">Common fig</name>
    <dbReference type="NCBI Taxonomy" id="3494"/>
    <lineage>
        <taxon>Eukaryota</taxon>
        <taxon>Viridiplantae</taxon>
        <taxon>Streptophyta</taxon>
        <taxon>Embryophyta</taxon>
        <taxon>Tracheophyta</taxon>
        <taxon>Spermatophyta</taxon>
        <taxon>Magnoliopsida</taxon>
        <taxon>eudicotyledons</taxon>
        <taxon>Gunneridae</taxon>
        <taxon>Pentapetalae</taxon>
        <taxon>rosids</taxon>
        <taxon>fabids</taxon>
        <taxon>Rosales</taxon>
        <taxon>Moraceae</taxon>
        <taxon>Ficeae</taxon>
        <taxon>Ficus</taxon>
    </lineage>
</organism>
<proteinExistence type="predicted"/>
<gene>
    <name evidence="1" type="ORF">TIFTF001_049678</name>
</gene>
<reference evidence="1" key="1">
    <citation type="submission" date="2023-07" db="EMBL/GenBank/DDBJ databases">
        <title>draft genome sequence of fig (Ficus carica).</title>
        <authorList>
            <person name="Takahashi T."/>
            <person name="Nishimura K."/>
        </authorList>
    </citation>
    <scope>NUCLEOTIDE SEQUENCE</scope>
</reference>
<dbReference type="AlphaFoldDB" id="A0AA88CTT4"/>
<accession>A0AA88CTT4</accession>
<evidence type="ECO:0000313" key="1">
    <source>
        <dbReference type="EMBL" id="GMN31375.1"/>
    </source>
</evidence>
<name>A0AA88CTT4_FICCA</name>
<dbReference type="EMBL" id="BTGU01007353">
    <property type="protein sequence ID" value="GMN31375.1"/>
    <property type="molecule type" value="Genomic_DNA"/>
</dbReference>
<evidence type="ECO:0000313" key="2">
    <source>
        <dbReference type="Proteomes" id="UP001187192"/>
    </source>
</evidence>
<dbReference type="Proteomes" id="UP001187192">
    <property type="component" value="Unassembled WGS sequence"/>
</dbReference>
<sequence>MLPSRRHRVERGGNRLEAISGLGWRELSAGLAEDSARKPCGLGVIYSWNHGLGLVAGVTGLG</sequence>